<dbReference type="GO" id="GO:0016020">
    <property type="term" value="C:membrane"/>
    <property type="evidence" value="ECO:0007669"/>
    <property type="project" value="UniProtKB-SubCell"/>
</dbReference>
<keyword evidence="5" id="KW-0430">Lectin</keyword>
<gene>
    <name evidence="8" type="ORF">FHS21_006306</name>
</gene>
<proteinExistence type="inferred from homology"/>
<dbReference type="Proteomes" id="UP000554520">
    <property type="component" value="Unassembled WGS sequence"/>
</dbReference>
<evidence type="ECO:0000256" key="6">
    <source>
        <dbReference type="ARBA" id="ARBA00025321"/>
    </source>
</evidence>
<dbReference type="AlphaFoldDB" id="A0A839UMX5"/>
<comment type="caution">
    <text evidence="8">The sequence shown here is derived from an EMBL/GenBank/DDBJ whole genome shotgun (WGS) entry which is preliminary data.</text>
</comment>
<feature type="signal peptide" evidence="7">
    <location>
        <begin position="1"/>
        <end position="24"/>
    </location>
</feature>
<name>A0A839UMX5_9HYPH</name>
<evidence type="ECO:0000256" key="3">
    <source>
        <dbReference type="ARBA" id="ARBA00020552"/>
    </source>
</evidence>
<keyword evidence="9" id="KW-1185">Reference proteome</keyword>
<comment type="subcellular location">
    <subcellularLocation>
        <location evidence="1">Membrane</location>
        <topology evidence="1">Single-pass membrane protein</topology>
    </subcellularLocation>
</comment>
<organism evidence="8 9">
    <name type="scientific">Phyllobacterium trifolii</name>
    <dbReference type="NCBI Taxonomy" id="300193"/>
    <lineage>
        <taxon>Bacteria</taxon>
        <taxon>Pseudomonadati</taxon>
        <taxon>Pseudomonadota</taxon>
        <taxon>Alphaproteobacteria</taxon>
        <taxon>Hyphomicrobiales</taxon>
        <taxon>Phyllobacteriaceae</taxon>
        <taxon>Phyllobacterium</taxon>
    </lineage>
</organism>
<reference evidence="8 9" key="1">
    <citation type="submission" date="2020-08" db="EMBL/GenBank/DDBJ databases">
        <title>Genomic Encyclopedia of Type Strains, Phase III (KMG-III): the genomes of soil and plant-associated and newly described type strains.</title>
        <authorList>
            <person name="Whitman W."/>
        </authorList>
    </citation>
    <scope>NUCLEOTIDE SEQUENCE [LARGE SCALE GENOMIC DNA]</scope>
    <source>
        <strain evidence="8 9">CECT 7015</strain>
    </source>
</reference>
<evidence type="ECO:0000256" key="7">
    <source>
        <dbReference type="SAM" id="SignalP"/>
    </source>
</evidence>
<keyword evidence="7" id="KW-0732">Signal</keyword>
<evidence type="ECO:0000256" key="2">
    <source>
        <dbReference type="ARBA" id="ARBA00010270"/>
    </source>
</evidence>
<evidence type="ECO:0000256" key="4">
    <source>
        <dbReference type="ARBA" id="ARBA00022475"/>
    </source>
</evidence>
<dbReference type="RefSeq" id="WP_183665724.1">
    <property type="nucleotide sequence ID" value="NZ_JACHXN010000046.1"/>
</dbReference>
<comment type="function">
    <text evidence="6">Has immunoglobulin-binding and hemagglutination properties, and can bind to mannose. Essential for virulence. May be involved in LPS biosynthesis or polysaccharide transport.</text>
</comment>
<keyword evidence="4" id="KW-0472">Membrane</keyword>
<dbReference type="EMBL" id="JACHXN010000046">
    <property type="protein sequence ID" value="MBB3149849.1"/>
    <property type="molecule type" value="Genomic_DNA"/>
</dbReference>
<dbReference type="GO" id="GO:0030246">
    <property type="term" value="F:carbohydrate binding"/>
    <property type="evidence" value="ECO:0007669"/>
    <property type="project" value="UniProtKB-KW"/>
</dbReference>
<protein>
    <recommendedName>
        <fullName evidence="3">Lectin-like protein BA14k</fullName>
    </recommendedName>
</protein>
<evidence type="ECO:0000256" key="1">
    <source>
        <dbReference type="ARBA" id="ARBA00004167"/>
    </source>
</evidence>
<sequence length="141" mass="15903">MSKTIASIGTAVFLLSTCATPTSANLLHQPSVIVKDDGTVQKINHRHGFVVVRGAHYYNGFRGVVVTRPGYRFYREFWFPPAAFATGVIVDRTLARPVPTAGRLTAAHIDWCYAHYRSYRAYDNTFQPYAGPREQCWSPYD</sequence>
<evidence type="ECO:0000313" key="8">
    <source>
        <dbReference type="EMBL" id="MBB3149849.1"/>
    </source>
</evidence>
<dbReference type="Pfam" id="PF07886">
    <property type="entry name" value="BA14K"/>
    <property type="match status" value="1"/>
</dbReference>
<keyword evidence="4" id="KW-1003">Cell membrane</keyword>
<evidence type="ECO:0000256" key="5">
    <source>
        <dbReference type="ARBA" id="ARBA00022734"/>
    </source>
</evidence>
<dbReference type="InterPro" id="IPR012413">
    <property type="entry name" value="BA14K"/>
</dbReference>
<evidence type="ECO:0000313" key="9">
    <source>
        <dbReference type="Proteomes" id="UP000554520"/>
    </source>
</evidence>
<feature type="chain" id="PRO_5033067225" description="Lectin-like protein BA14k" evidence="7">
    <location>
        <begin position="25"/>
        <end position="141"/>
    </location>
</feature>
<comment type="similarity">
    <text evidence="2">Belongs to the BA14k family.</text>
</comment>
<accession>A0A839UMX5</accession>